<proteinExistence type="predicted"/>
<accession>U4VC55</accession>
<reference evidence="1 2" key="1">
    <citation type="journal article" date="2014" name="FEMS Microbiol. Lett.">
        <title>Genome sequencing analysis reveals virulence-related gene content of Ochrobactrum intermedium strain 229E, a urease-positive strain isolated from the human gastric niche.</title>
        <authorList>
            <person name="Kulkarni G.J."/>
            <person name="Shetty S."/>
            <person name="Dharne M.S."/>
            <person name="Shouche Y.S."/>
        </authorList>
    </citation>
    <scope>NUCLEOTIDE SEQUENCE [LARGE SCALE GENOMIC DNA]</scope>
    <source>
        <strain evidence="1 2">229E</strain>
    </source>
</reference>
<name>U4VC55_9HYPH</name>
<evidence type="ECO:0000313" key="2">
    <source>
        <dbReference type="Proteomes" id="UP000016842"/>
    </source>
</evidence>
<gene>
    <name evidence="1" type="ORF">Q644_05925</name>
</gene>
<organism evidence="1 2">
    <name type="scientific">Brucella intermedia 229E</name>
    <dbReference type="NCBI Taxonomy" id="1337887"/>
    <lineage>
        <taxon>Bacteria</taxon>
        <taxon>Pseudomonadati</taxon>
        <taxon>Pseudomonadota</taxon>
        <taxon>Alphaproteobacteria</taxon>
        <taxon>Hyphomicrobiales</taxon>
        <taxon>Brucellaceae</taxon>
        <taxon>Brucella/Ochrobactrum group</taxon>
        <taxon>Brucella</taxon>
    </lineage>
</organism>
<dbReference type="Proteomes" id="UP000016842">
    <property type="component" value="Unassembled WGS sequence"/>
</dbReference>
<dbReference type="EMBL" id="ASXJ01000331">
    <property type="protein sequence ID" value="ERM00261.1"/>
    <property type="molecule type" value="Genomic_DNA"/>
</dbReference>
<dbReference type="AlphaFoldDB" id="U4VC55"/>
<evidence type="ECO:0000313" key="1">
    <source>
        <dbReference type="EMBL" id="ERM00261.1"/>
    </source>
</evidence>
<evidence type="ECO:0008006" key="3">
    <source>
        <dbReference type="Google" id="ProtNLM"/>
    </source>
</evidence>
<dbReference type="PATRIC" id="fig|1337887.3.peg.4571"/>
<sequence length="414" mass="45400">MQNFAPLRRFGRRQKAAFSGHLIYSTLLGATALLGAGTPDAFAQEKRDIFKTEIFLTPYSKLGDTDATGDYPKLNGQLLFMTGYTGYFGIKDSNGQIPRSHWNSVQPTAEAALVWQLSQQFSILSKITFDSSVEATNDNAFSDLGFNLKNLFASYTRDNFALYGGKMDIGFGDGWHAIDGLYTGFTDDFQYKGSIGLGGRYTFNTENMGAHSFAGLVFKRDDTVLDRRLSLDDGFISPTEGQPPAFSNDLNSFILTYDFRNVPGLKNISGGVDVGRLEAEPGYGEGANTISARLRYDTALTDKWNLSWFNEATFSSAFRGTPVSNGNGVTSLSLSHDHWQFNATTAIRKLSGGGDERLAQYGLQSDWDWGGVAGTVTYVTPIGIILQTGLVHQRDQTLNINQGVFRIAYQTGGF</sequence>
<protein>
    <recommendedName>
        <fullName evidence="3">Porin</fullName>
    </recommendedName>
</protein>
<comment type="caution">
    <text evidence="1">The sequence shown here is derived from an EMBL/GenBank/DDBJ whole genome shotgun (WGS) entry which is preliminary data.</text>
</comment>